<dbReference type="RefSeq" id="WP_069992233.1">
    <property type="nucleotide sequence ID" value="NZ_LJGV01000022.1"/>
</dbReference>
<protein>
    <submittedName>
        <fullName evidence="1">Uncharacterized protein</fullName>
    </submittedName>
</protein>
<name>A0A1E7K5Z8_9ACTN</name>
<organism evidence="1 2">
    <name type="scientific">Streptomyces qinglanensis</name>
    <dbReference type="NCBI Taxonomy" id="943816"/>
    <lineage>
        <taxon>Bacteria</taxon>
        <taxon>Bacillati</taxon>
        <taxon>Actinomycetota</taxon>
        <taxon>Actinomycetes</taxon>
        <taxon>Kitasatosporales</taxon>
        <taxon>Streptomycetaceae</taxon>
        <taxon>Streptomyces</taxon>
    </lineage>
</organism>
<accession>A0A1E7K5Z8</accession>
<gene>
    <name evidence="1" type="ORF">AN217_17625</name>
</gene>
<reference evidence="1 2" key="1">
    <citation type="journal article" date="2016" name="Front. Microbiol.">
        <title>Comparative Genomics Analysis of Streptomyces Species Reveals Their Adaptation to the Marine Environment and Their Diversity at the Genomic Level.</title>
        <authorList>
            <person name="Tian X."/>
            <person name="Zhang Z."/>
            <person name="Yang T."/>
            <person name="Chen M."/>
            <person name="Li J."/>
            <person name="Chen F."/>
            <person name="Yang J."/>
            <person name="Li W."/>
            <person name="Zhang B."/>
            <person name="Zhang Z."/>
            <person name="Wu J."/>
            <person name="Zhang C."/>
            <person name="Long L."/>
            <person name="Xiao J."/>
        </authorList>
    </citation>
    <scope>NUCLEOTIDE SEQUENCE [LARGE SCALE GENOMIC DNA]</scope>
    <source>
        <strain evidence="1 2">SCSIO M10379</strain>
    </source>
</reference>
<proteinExistence type="predicted"/>
<dbReference type="Proteomes" id="UP000175829">
    <property type="component" value="Unassembled WGS sequence"/>
</dbReference>
<comment type="caution">
    <text evidence="1">The sequence shown here is derived from an EMBL/GenBank/DDBJ whole genome shotgun (WGS) entry which is preliminary data.</text>
</comment>
<dbReference type="PATRIC" id="fig|943816.4.peg.3012"/>
<evidence type="ECO:0000313" key="1">
    <source>
        <dbReference type="EMBL" id="OEU99331.1"/>
    </source>
</evidence>
<dbReference type="AlphaFoldDB" id="A0A1E7K5Z8"/>
<dbReference type="EMBL" id="LJGV01000022">
    <property type="protein sequence ID" value="OEU99331.1"/>
    <property type="molecule type" value="Genomic_DNA"/>
</dbReference>
<sequence length="70" mass="7466">MQPGWKRLSPRAATWLPPVPTGSPILVQLFLEPGVVAAAQKDLAVLERDTLAHMVRQNRAAARIGDGAGP</sequence>
<evidence type="ECO:0000313" key="2">
    <source>
        <dbReference type="Proteomes" id="UP000175829"/>
    </source>
</evidence>